<dbReference type="Gene3D" id="1.10.150.50">
    <property type="entry name" value="Transcription Factor, Ets-1"/>
    <property type="match status" value="1"/>
</dbReference>
<dbReference type="Pfam" id="PF07647">
    <property type="entry name" value="SAM_2"/>
    <property type="match status" value="1"/>
</dbReference>
<dbReference type="Pfam" id="PF00169">
    <property type="entry name" value="PH"/>
    <property type="match status" value="1"/>
</dbReference>
<feature type="domain" description="PH" evidence="9">
    <location>
        <begin position="413"/>
        <end position="521"/>
    </location>
</feature>
<dbReference type="GO" id="GO:0005737">
    <property type="term" value="C:cytoplasm"/>
    <property type="evidence" value="ECO:0007669"/>
    <property type="project" value="UniProtKB-ARBA"/>
</dbReference>
<keyword evidence="14" id="KW-1185">Reference proteome</keyword>
<evidence type="ECO:0000259" key="10">
    <source>
        <dbReference type="PROSITE" id="PS50011"/>
    </source>
</evidence>
<accession>A0A9W7AFZ6</accession>
<feature type="region of interest" description="Disordered" evidence="8">
    <location>
        <begin position="354"/>
        <end position="389"/>
    </location>
</feature>
<dbReference type="InterPro" id="IPR050940">
    <property type="entry name" value="Actin_reg-Ser/Thr_kinase"/>
</dbReference>
<dbReference type="PROSITE" id="PS50195">
    <property type="entry name" value="PX"/>
    <property type="match status" value="1"/>
</dbReference>
<dbReference type="InterPro" id="IPR000719">
    <property type="entry name" value="Prot_kinase_dom"/>
</dbReference>
<evidence type="ECO:0000259" key="12">
    <source>
        <dbReference type="PROSITE" id="PS50195"/>
    </source>
</evidence>
<dbReference type="InterPro" id="IPR011993">
    <property type="entry name" value="PH-like_dom_sf"/>
</dbReference>
<evidence type="ECO:0000256" key="8">
    <source>
        <dbReference type="SAM" id="MobiDB-lite"/>
    </source>
</evidence>
<dbReference type="Gene3D" id="3.30.200.20">
    <property type="entry name" value="Phosphorylase Kinase, domain 1"/>
    <property type="match status" value="1"/>
</dbReference>
<evidence type="ECO:0000256" key="5">
    <source>
        <dbReference type="ARBA" id="ARBA00022777"/>
    </source>
</evidence>
<evidence type="ECO:0000256" key="4">
    <source>
        <dbReference type="ARBA" id="ARBA00022741"/>
    </source>
</evidence>
<dbReference type="GO" id="GO:0005524">
    <property type="term" value="F:ATP binding"/>
    <property type="evidence" value="ECO:0007669"/>
    <property type="project" value="UniProtKB-UniRule"/>
</dbReference>
<dbReference type="PRINTS" id="PR00109">
    <property type="entry name" value="TYRKINASE"/>
</dbReference>
<evidence type="ECO:0000256" key="6">
    <source>
        <dbReference type="ARBA" id="ARBA00022840"/>
    </source>
</evidence>
<dbReference type="PROSITE" id="PS00107">
    <property type="entry name" value="PROTEIN_KINASE_ATP"/>
    <property type="match status" value="1"/>
</dbReference>
<dbReference type="SUPFAM" id="SSF56112">
    <property type="entry name" value="Protein kinase-like (PK-like)"/>
    <property type="match status" value="1"/>
</dbReference>
<dbReference type="SUPFAM" id="SSF64268">
    <property type="entry name" value="PX domain"/>
    <property type="match status" value="1"/>
</dbReference>
<feature type="domain" description="SAM" evidence="11">
    <location>
        <begin position="589"/>
        <end position="648"/>
    </location>
</feature>
<dbReference type="Gene3D" id="1.10.510.10">
    <property type="entry name" value="Transferase(Phosphotransferase) domain 1"/>
    <property type="match status" value="1"/>
</dbReference>
<dbReference type="Pfam" id="PF00069">
    <property type="entry name" value="Pkinase"/>
    <property type="match status" value="1"/>
</dbReference>
<dbReference type="CDD" id="cd06093">
    <property type="entry name" value="PX_domain"/>
    <property type="match status" value="1"/>
</dbReference>
<dbReference type="SUPFAM" id="SSF47769">
    <property type="entry name" value="SAM/Pointed domain"/>
    <property type="match status" value="1"/>
</dbReference>
<comment type="caution">
    <text evidence="13">The sequence shown here is derived from an EMBL/GenBank/DDBJ whole genome shotgun (WGS) entry which is preliminary data.</text>
</comment>
<dbReference type="InterPro" id="IPR008271">
    <property type="entry name" value="Ser/Thr_kinase_AS"/>
</dbReference>
<dbReference type="OrthoDB" id="4062651at2759"/>
<keyword evidence="3" id="KW-0808">Transferase</keyword>
<dbReference type="PANTHER" id="PTHR46485">
    <property type="entry name" value="LIM DOMAIN KINASE 1"/>
    <property type="match status" value="1"/>
</dbReference>
<dbReference type="InterPro" id="IPR036871">
    <property type="entry name" value="PX_dom_sf"/>
</dbReference>
<dbReference type="CDD" id="cd09487">
    <property type="entry name" value="SAM_superfamily"/>
    <property type="match status" value="1"/>
</dbReference>
<dbReference type="PROSITE" id="PS50105">
    <property type="entry name" value="SAM_DOMAIN"/>
    <property type="match status" value="1"/>
</dbReference>
<dbReference type="Proteomes" id="UP001165082">
    <property type="component" value="Unassembled WGS sequence"/>
</dbReference>
<evidence type="ECO:0000259" key="9">
    <source>
        <dbReference type="PROSITE" id="PS50003"/>
    </source>
</evidence>
<feature type="domain" description="PX" evidence="12">
    <location>
        <begin position="651"/>
        <end position="774"/>
    </location>
</feature>
<dbReference type="InterPro" id="IPR011009">
    <property type="entry name" value="Kinase-like_dom_sf"/>
</dbReference>
<evidence type="ECO:0000313" key="14">
    <source>
        <dbReference type="Proteomes" id="UP001165082"/>
    </source>
</evidence>
<comment type="similarity">
    <text evidence="1">Belongs to the protein kinase superfamily. TKL Ser/Thr protein kinase family.</text>
</comment>
<dbReference type="GO" id="GO:0004674">
    <property type="term" value="F:protein serine/threonine kinase activity"/>
    <property type="evidence" value="ECO:0007669"/>
    <property type="project" value="UniProtKB-KW"/>
</dbReference>
<evidence type="ECO:0008006" key="15">
    <source>
        <dbReference type="Google" id="ProtNLM"/>
    </source>
</evidence>
<dbReference type="InterPro" id="IPR013761">
    <property type="entry name" value="SAM/pointed_sf"/>
</dbReference>
<dbReference type="EMBL" id="BRXZ01001388">
    <property type="protein sequence ID" value="GMH69956.1"/>
    <property type="molecule type" value="Genomic_DNA"/>
</dbReference>
<dbReference type="InterPro" id="IPR001849">
    <property type="entry name" value="PH_domain"/>
</dbReference>
<name>A0A9W7AFZ6_9STRA</name>
<dbReference type="Gene3D" id="2.30.29.30">
    <property type="entry name" value="Pleckstrin-homology domain (PH domain)/Phosphotyrosine-binding domain (PTB)"/>
    <property type="match status" value="1"/>
</dbReference>
<keyword evidence="2" id="KW-0723">Serine/threonine-protein kinase</keyword>
<reference evidence="13" key="1">
    <citation type="submission" date="2022-07" db="EMBL/GenBank/DDBJ databases">
        <title>Genome analysis of Parmales, a sister group of diatoms, reveals the evolutionary specialization of diatoms from phago-mixotrophs to photoautotrophs.</title>
        <authorList>
            <person name="Ban H."/>
            <person name="Sato S."/>
            <person name="Yoshikawa S."/>
            <person name="Kazumasa Y."/>
            <person name="Nakamura Y."/>
            <person name="Ichinomiya M."/>
            <person name="Saitoh K."/>
            <person name="Sato N."/>
            <person name="Blanc-Mathieu R."/>
            <person name="Endo H."/>
            <person name="Kuwata A."/>
            <person name="Ogata H."/>
        </authorList>
    </citation>
    <scope>NUCLEOTIDE SEQUENCE</scope>
</reference>
<evidence type="ECO:0000256" key="1">
    <source>
        <dbReference type="ARBA" id="ARBA00005843"/>
    </source>
</evidence>
<dbReference type="SMART" id="SM00220">
    <property type="entry name" value="S_TKc"/>
    <property type="match status" value="1"/>
</dbReference>
<sequence length="774" mass="86292">MSAYLKTNAPAPVGENEDVCDDFFMKPDDILLGPVVGSGQFGDVHYGRYFGDPIAIKIQKLPKNVSISKGTLSTYLLRELSILKNARHENLLEYIGACETEEVNEDAPATLYIVTEFAANGDLLHLLTSTEVKLGWNFLTRIMLGAIDGLHYLHQKGIIHRDIKSENILLDGSWCPKVSDFGMAREVGGGGRGEGGSRAKHQFSICGTDQYMAPELMFDESYGYPVDIFSFGLVIFEVLARIPIGKDGFCERFPGKNFRLDYDEIKEKLPEEVPSNLVELAVVCSDYEPEDRPLSVDVVEWLADLLRALKPDEEDQPESKEEPHVEENNLTSVTVRLSMAGFYECEEGVEGVEGGNKRELTRVSSNVGGGRGSEHSTASSSTTTATREEDRKVGFVMTKQISEKMKMAQATPAKMKMGWLNKRNRSGFRNWKKRWFVLKGAELSWFGSPDEVFSGTTWGVPHGTINLKNNVLIKGKNLRFQILDCDNIDKTNDDRLHNREVAALNDADLEEWLAALEDHIEETNRGGAQKRKSKMLPQQKLIVGEGGAGLKGVGAEGDHKVTSPVVDNKGEEEMPPVPDLLRQPSSVFGAFGSVKEWLKSLGLSEYHKNFASNPNLTMKVIEEVGLTEKDLDELVIKDDFCRRMLLQSCKGGFTPELIADVNGARDFGDVVVYRVNARYKTRRSVVYFRFSDFVKIQAKIRVSCNDRPKLLSALPSLPGKGIWESRMGIRSKTFVSDRQKALGGWVKGVVQVVKDEPDQLNLLLMLLELNIVHS</sequence>
<dbReference type="AlphaFoldDB" id="A0A9W7AFZ6"/>
<dbReference type="PROSITE" id="PS00108">
    <property type="entry name" value="PROTEIN_KINASE_ST"/>
    <property type="match status" value="1"/>
</dbReference>
<dbReference type="GO" id="GO:0035091">
    <property type="term" value="F:phosphatidylinositol binding"/>
    <property type="evidence" value="ECO:0007669"/>
    <property type="project" value="InterPro"/>
</dbReference>
<feature type="domain" description="Protein kinase" evidence="10">
    <location>
        <begin position="30"/>
        <end position="306"/>
    </location>
</feature>
<dbReference type="SUPFAM" id="SSF50729">
    <property type="entry name" value="PH domain-like"/>
    <property type="match status" value="1"/>
</dbReference>
<gene>
    <name evidence="13" type="ORF">TrRE_jg7250</name>
</gene>
<feature type="region of interest" description="Disordered" evidence="8">
    <location>
        <begin position="312"/>
        <end position="331"/>
    </location>
</feature>
<proteinExistence type="inferred from homology"/>
<keyword evidence="4 7" id="KW-0547">Nucleotide-binding</keyword>
<evidence type="ECO:0000256" key="3">
    <source>
        <dbReference type="ARBA" id="ARBA00022679"/>
    </source>
</evidence>
<organism evidence="13 14">
    <name type="scientific">Triparma retinervis</name>
    <dbReference type="NCBI Taxonomy" id="2557542"/>
    <lineage>
        <taxon>Eukaryota</taxon>
        <taxon>Sar</taxon>
        <taxon>Stramenopiles</taxon>
        <taxon>Ochrophyta</taxon>
        <taxon>Bolidophyceae</taxon>
        <taxon>Parmales</taxon>
        <taxon>Triparmaceae</taxon>
        <taxon>Triparma</taxon>
    </lineage>
</organism>
<evidence type="ECO:0000256" key="7">
    <source>
        <dbReference type="PROSITE-ProRule" id="PRU10141"/>
    </source>
</evidence>
<evidence type="ECO:0000313" key="13">
    <source>
        <dbReference type="EMBL" id="GMH69956.1"/>
    </source>
</evidence>
<dbReference type="Gene3D" id="3.30.1520.10">
    <property type="entry name" value="Phox-like domain"/>
    <property type="match status" value="1"/>
</dbReference>
<keyword evidence="5" id="KW-0418">Kinase</keyword>
<dbReference type="PANTHER" id="PTHR46485:SF5">
    <property type="entry name" value="CENTER DIVIDER, ISOFORM A"/>
    <property type="match status" value="1"/>
</dbReference>
<dbReference type="InterPro" id="IPR001660">
    <property type="entry name" value="SAM"/>
</dbReference>
<evidence type="ECO:0000256" key="2">
    <source>
        <dbReference type="ARBA" id="ARBA00022527"/>
    </source>
</evidence>
<feature type="region of interest" description="Disordered" evidence="8">
    <location>
        <begin position="553"/>
        <end position="578"/>
    </location>
</feature>
<evidence type="ECO:0000259" key="11">
    <source>
        <dbReference type="PROSITE" id="PS50105"/>
    </source>
</evidence>
<dbReference type="InterPro" id="IPR017441">
    <property type="entry name" value="Protein_kinase_ATP_BS"/>
</dbReference>
<keyword evidence="6 7" id="KW-0067">ATP-binding</keyword>
<protein>
    <recommendedName>
        <fullName evidence="15">Non-specific serine/threonine protein kinase</fullName>
    </recommendedName>
</protein>
<feature type="binding site" evidence="7">
    <location>
        <position position="57"/>
    </location>
    <ligand>
        <name>ATP</name>
        <dbReference type="ChEBI" id="CHEBI:30616"/>
    </ligand>
</feature>
<dbReference type="InterPro" id="IPR001683">
    <property type="entry name" value="PX_dom"/>
</dbReference>
<dbReference type="PROSITE" id="PS50003">
    <property type="entry name" value="PH_DOMAIN"/>
    <property type="match status" value="1"/>
</dbReference>
<dbReference type="InterPro" id="IPR001245">
    <property type="entry name" value="Ser-Thr/Tyr_kinase_cat_dom"/>
</dbReference>
<dbReference type="PROSITE" id="PS50011">
    <property type="entry name" value="PROTEIN_KINASE_DOM"/>
    <property type="match status" value="1"/>
</dbReference>
<feature type="compositionally biased region" description="Low complexity" evidence="8">
    <location>
        <begin position="376"/>
        <end position="385"/>
    </location>
</feature>
<feature type="compositionally biased region" description="Basic and acidic residues" evidence="8">
    <location>
        <begin position="312"/>
        <end position="327"/>
    </location>
</feature>
<dbReference type="SMART" id="SM00233">
    <property type="entry name" value="PH"/>
    <property type="match status" value="1"/>
</dbReference>